<dbReference type="InterPro" id="IPR000160">
    <property type="entry name" value="GGDEF_dom"/>
</dbReference>
<dbReference type="Gene3D" id="3.30.450.20">
    <property type="entry name" value="PAS domain"/>
    <property type="match status" value="1"/>
</dbReference>
<accession>A0AA44F739</accession>
<dbReference type="PROSITE" id="PS50113">
    <property type="entry name" value="PAC"/>
    <property type="match status" value="1"/>
</dbReference>
<comment type="caution">
    <text evidence="5">The sequence shown here is derived from an EMBL/GenBank/DDBJ whole genome shotgun (WGS) entry which is preliminary data.</text>
</comment>
<feature type="domain" description="PAC" evidence="3">
    <location>
        <begin position="90"/>
        <end position="143"/>
    </location>
</feature>
<dbReference type="CDD" id="cd01949">
    <property type="entry name" value="GGDEF"/>
    <property type="match status" value="1"/>
</dbReference>
<dbReference type="SUPFAM" id="SSF55073">
    <property type="entry name" value="Nucleotide cyclase"/>
    <property type="match status" value="1"/>
</dbReference>
<dbReference type="PROSITE" id="PS50887">
    <property type="entry name" value="GGDEF"/>
    <property type="match status" value="1"/>
</dbReference>
<dbReference type="InterPro" id="IPR013655">
    <property type="entry name" value="PAS_fold_3"/>
</dbReference>
<dbReference type="AlphaFoldDB" id="A0AA44F739"/>
<comment type="catalytic activity">
    <reaction evidence="2">
        <text>2 GTP = 3',3'-c-di-GMP + 2 diphosphate</text>
        <dbReference type="Rhea" id="RHEA:24898"/>
        <dbReference type="ChEBI" id="CHEBI:33019"/>
        <dbReference type="ChEBI" id="CHEBI:37565"/>
        <dbReference type="ChEBI" id="CHEBI:58805"/>
        <dbReference type="EC" id="2.7.7.65"/>
    </reaction>
</comment>
<dbReference type="InterPro" id="IPR043128">
    <property type="entry name" value="Rev_trsase/Diguanyl_cyclase"/>
</dbReference>
<dbReference type="GO" id="GO:0052621">
    <property type="term" value="F:diguanylate cyclase activity"/>
    <property type="evidence" value="ECO:0007669"/>
    <property type="project" value="UniProtKB-EC"/>
</dbReference>
<dbReference type="SMART" id="SM00086">
    <property type="entry name" value="PAC"/>
    <property type="match status" value="1"/>
</dbReference>
<dbReference type="PANTHER" id="PTHR45138">
    <property type="entry name" value="REGULATORY COMPONENTS OF SENSORY TRANSDUCTION SYSTEM"/>
    <property type="match status" value="1"/>
</dbReference>
<dbReference type="RefSeq" id="WP_174018905.1">
    <property type="nucleotide sequence ID" value="NZ_JAAMAW010000021.1"/>
</dbReference>
<dbReference type="FunFam" id="3.30.70.270:FF:000001">
    <property type="entry name" value="Diguanylate cyclase domain protein"/>
    <property type="match status" value="1"/>
</dbReference>
<proteinExistence type="predicted"/>
<dbReference type="InterPro" id="IPR050469">
    <property type="entry name" value="Diguanylate_Cyclase"/>
</dbReference>
<dbReference type="SUPFAM" id="SSF55785">
    <property type="entry name" value="PYP-like sensor domain (PAS domain)"/>
    <property type="match status" value="1"/>
</dbReference>
<dbReference type="Gene3D" id="3.30.70.270">
    <property type="match status" value="1"/>
</dbReference>
<dbReference type="Proteomes" id="UP000702952">
    <property type="component" value="Unassembled WGS sequence"/>
</dbReference>
<dbReference type="EC" id="2.7.7.65" evidence="1"/>
<dbReference type="EMBL" id="JAAMAY010000027">
    <property type="protein sequence ID" value="NTC29691.1"/>
    <property type="molecule type" value="Genomic_DNA"/>
</dbReference>
<dbReference type="GO" id="GO:1902201">
    <property type="term" value="P:negative regulation of bacterial-type flagellum-dependent cell motility"/>
    <property type="evidence" value="ECO:0007669"/>
    <property type="project" value="TreeGrafter"/>
</dbReference>
<gene>
    <name evidence="5" type="ORF">G6M46_16270</name>
</gene>
<dbReference type="NCBIfam" id="TIGR00229">
    <property type="entry name" value="sensory_box"/>
    <property type="match status" value="1"/>
</dbReference>
<dbReference type="SMART" id="SM00267">
    <property type="entry name" value="GGDEF"/>
    <property type="match status" value="1"/>
</dbReference>
<dbReference type="NCBIfam" id="TIGR00254">
    <property type="entry name" value="GGDEF"/>
    <property type="match status" value="1"/>
</dbReference>
<dbReference type="InterPro" id="IPR000700">
    <property type="entry name" value="PAS-assoc_C"/>
</dbReference>
<dbReference type="PANTHER" id="PTHR45138:SF9">
    <property type="entry name" value="DIGUANYLATE CYCLASE DGCM-RELATED"/>
    <property type="match status" value="1"/>
</dbReference>
<evidence type="ECO:0000313" key="5">
    <source>
        <dbReference type="EMBL" id="NTC29691.1"/>
    </source>
</evidence>
<dbReference type="Pfam" id="PF08447">
    <property type="entry name" value="PAS_3"/>
    <property type="match status" value="1"/>
</dbReference>
<evidence type="ECO:0000259" key="3">
    <source>
        <dbReference type="PROSITE" id="PS50113"/>
    </source>
</evidence>
<organism evidence="5 6">
    <name type="scientific">Agrobacterium tumefaciens</name>
    <dbReference type="NCBI Taxonomy" id="358"/>
    <lineage>
        <taxon>Bacteria</taxon>
        <taxon>Pseudomonadati</taxon>
        <taxon>Pseudomonadota</taxon>
        <taxon>Alphaproteobacteria</taxon>
        <taxon>Hyphomicrobiales</taxon>
        <taxon>Rhizobiaceae</taxon>
        <taxon>Rhizobium/Agrobacterium group</taxon>
        <taxon>Agrobacterium</taxon>
        <taxon>Agrobacterium tumefaciens complex</taxon>
    </lineage>
</organism>
<evidence type="ECO:0000256" key="2">
    <source>
        <dbReference type="ARBA" id="ARBA00034247"/>
    </source>
</evidence>
<dbReference type="CDD" id="cd00130">
    <property type="entry name" value="PAS"/>
    <property type="match status" value="1"/>
</dbReference>
<feature type="domain" description="GGDEF" evidence="4">
    <location>
        <begin position="196"/>
        <end position="334"/>
    </location>
</feature>
<dbReference type="Pfam" id="PF00990">
    <property type="entry name" value="GGDEF"/>
    <property type="match status" value="1"/>
</dbReference>
<reference evidence="5" key="1">
    <citation type="journal article" date="2020" name="Science">
        <title>Unexpected conservation and global transmission of agrobacterial virulence plasmids.</title>
        <authorList>
            <person name="Weisberg A.J."/>
            <person name="Davis E.W. 2nd"/>
            <person name="Tabima J."/>
            <person name="Belcher M.S."/>
            <person name="Miller M."/>
            <person name="Kuo C.H."/>
            <person name="Loper J.E."/>
            <person name="Grunwald N.J."/>
            <person name="Putnam M.L."/>
            <person name="Chang J.H."/>
        </authorList>
    </citation>
    <scope>NUCLEOTIDE SEQUENCE</scope>
    <source>
        <strain evidence="5">17-1853-1a</strain>
    </source>
</reference>
<name>A0AA44F739_AGRTU</name>
<evidence type="ECO:0000259" key="4">
    <source>
        <dbReference type="PROSITE" id="PS50887"/>
    </source>
</evidence>
<evidence type="ECO:0000256" key="1">
    <source>
        <dbReference type="ARBA" id="ARBA00012528"/>
    </source>
</evidence>
<dbReference type="InterPro" id="IPR029787">
    <property type="entry name" value="Nucleotide_cyclase"/>
</dbReference>
<evidence type="ECO:0000313" key="6">
    <source>
        <dbReference type="Proteomes" id="UP000702952"/>
    </source>
</evidence>
<sequence>MTTVNILPMRPIIRPSDQAEFALEVAGQWIWELDFSTNRVWRSQHWKTVLGFSVDEPIDNYVRWGIVDPRDKMIVTEALRALEAGETQLFEAAYRVAGKDGESRWIFSRGKIVDRAKDGKPMRLLAVSMDITNQKRTEEELQRALAESELLRIQLCEANLRLEKLSSLDALTGLPNRRSVDRALSEAIGRQEATSGIVSVLMIDVDRFKDYNDSLGHQAGDDALRAVSVALNDATGAEGQVSRYCGEEFVAILESAGEQEAAEVARRCVMAVRETRIRHPKGINSRVTISIGVATADFREGGYPLSGSALVNAADTALYEAKRAGRDQVGLYVRSLPA</sequence>
<dbReference type="GO" id="GO:0005886">
    <property type="term" value="C:plasma membrane"/>
    <property type="evidence" value="ECO:0007669"/>
    <property type="project" value="TreeGrafter"/>
</dbReference>
<dbReference type="GO" id="GO:0043709">
    <property type="term" value="P:cell adhesion involved in single-species biofilm formation"/>
    <property type="evidence" value="ECO:0007669"/>
    <property type="project" value="TreeGrafter"/>
</dbReference>
<dbReference type="InterPro" id="IPR001610">
    <property type="entry name" value="PAC"/>
</dbReference>
<protein>
    <recommendedName>
        <fullName evidence="1">diguanylate cyclase</fullName>
        <ecNumber evidence="1">2.7.7.65</ecNumber>
    </recommendedName>
</protein>
<dbReference type="InterPro" id="IPR035965">
    <property type="entry name" value="PAS-like_dom_sf"/>
</dbReference>
<dbReference type="InterPro" id="IPR000014">
    <property type="entry name" value="PAS"/>
</dbReference>